<feature type="transmembrane region" description="Helical" evidence="2">
    <location>
        <begin position="13"/>
        <end position="38"/>
    </location>
</feature>
<evidence type="ECO:0000256" key="1">
    <source>
        <dbReference type="ARBA" id="ARBA00022679"/>
    </source>
</evidence>
<name>A0ABS0VWR5_9CORY</name>
<evidence type="ECO:0000313" key="5">
    <source>
        <dbReference type="Proteomes" id="UP000625574"/>
    </source>
</evidence>
<keyword evidence="2" id="KW-0472">Membrane</keyword>
<keyword evidence="2" id="KW-0812">Transmembrane</keyword>
<protein>
    <recommendedName>
        <fullName evidence="3">Glycosyl transferase family 28 C-terminal domain-containing protein</fullName>
    </recommendedName>
</protein>
<dbReference type="SUPFAM" id="SSF53756">
    <property type="entry name" value="UDP-Glycosyltransferase/glycogen phosphorylase"/>
    <property type="match status" value="1"/>
</dbReference>
<proteinExistence type="predicted"/>
<dbReference type="Proteomes" id="UP000625574">
    <property type="component" value="Unassembled WGS sequence"/>
</dbReference>
<dbReference type="PANTHER" id="PTHR21015:SF22">
    <property type="entry name" value="GLYCOSYLTRANSFERASE"/>
    <property type="match status" value="1"/>
</dbReference>
<comment type="caution">
    <text evidence="4">The sequence shown here is derived from an EMBL/GenBank/DDBJ whole genome shotgun (WGS) entry which is preliminary data.</text>
</comment>
<accession>A0ABS0VWR5</accession>
<keyword evidence="2" id="KW-1133">Transmembrane helix</keyword>
<sequence>MIALAVITIQNRYLGYALIAIFFLWILVVVALGSLLYGRRYLLARYIRSIVKSGGSRRVVPERLEVRTGADLQDIPDDFLKKGTEPNVLFVSSNGAGLGHLTRLMAIARRLKCNTSFFSFSKGYRAVSQLGWKITYFPSYDKERISRSLWGSRLTAAFRSCLITSQADAVVFDGTHVYPELTEICRYHGIPLVWSQRGLWKAESFRRSWQRHDPQLVCDHLLIPGDYAGEDLHGYPDRPFQKKYNPVIFFDLDECLSSIDARIALELPEGPKYILIQLGAGTINQTDEFERVVVESVRVISPNWVPVLVRSELSSSNRAPEGALLRRCYPMGRYYNAFDAAVVAGGYNSVQEVVSYCLPALIIPNLYTKTDDQELRAKRLVDAGLILSTTASHELFDKLSLLVSDDVRIAMRERMANVKKENGAHAMAEDIYRIALSSKEWWPIISEPSSASSG</sequence>
<feature type="domain" description="Glycosyl transferase family 28 C-terminal" evidence="3">
    <location>
        <begin position="331"/>
        <end position="420"/>
    </location>
</feature>
<keyword evidence="1" id="KW-0808">Transferase</keyword>
<organism evidence="4 5">
    <name type="scientific">Corynebacterium marambiense</name>
    <dbReference type="NCBI Taxonomy" id="2765364"/>
    <lineage>
        <taxon>Bacteria</taxon>
        <taxon>Bacillati</taxon>
        <taxon>Actinomycetota</taxon>
        <taxon>Actinomycetes</taxon>
        <taxon>Mycobacteriales</taxon>
        <taxon>Corynebacteriaceae</taxon>
        <taxon>Corynebacterium</taxon>
    </lineage>
</organism>
<dbReference type="EMBL" id="JAEIOT010000011">
    <property type="protein sequence ID" value="MBI9001185.1"/>
    <property type="molecule type" value="Genomic_DNA"/>
</dbReference>
<gene>
    <name evidence="4" type="ORF">JDV76_09445</name>
</gene>
<reference evidence="4 5" key="1">
    <citation type="submission" date="2020-12" db="EMBL/GenBank/DDBJ databases">
        <title>Genome public.</title>
        <authorList>
            <person name="Sun Q."/>
        </authorList>
    </citation>
    <scope>NUCLEOTIDE SEQUENCE [LARGE SCALE GENOMIC DNA]</scope>
    <source>
        <strain evidence="4 5">CCM 8864</strain>
    </source>
</reference>
<dbReference type="Gene3D" id="3.40.50.2000">
    <property type="entry name" value="Glycogen Phosphorylase B"/>
    <property type="match status" value="1"/>
</dbReference>
<evidence type="ECO:0000259" key="3">
    <source>
        <dbReference type="Pfam" id="PF04101"/>
    </source>
</evidence>
<dbReference type="InterPro" id="IPR007235">
    <property type="entry name" value="Glyco_trans_28_C"/>
</dbReference>
<dbReference type="PANTHER" id="PTHR21015">
    <property type="entry name" value="UDP-N-ACETYLGLUCOSAMINE--N-ACETYLMURAMYL-(PENTAPEPTIDE) PYROPHOSPHORYL-UNDECAPRENOL N-ACETYLGLUCOSAMINE TRANSFERASE 1"/>
    <property type="match status" value="1"/>
</dbReference>
<dbReference type="Pfam" id="PF04101">
    <property type="entry name" value="Glyco_tran_28_C"/>
    <property type="match status" value="1"/>
</dbReference>
<keyword evidence="5" id="KW-1185">Reference proteome</keyword>
<evidence type="ECO:0000256" key="2">
    <source>
        <dbReference type="SAM" id="Phobius"/>
    </source>
</evidence>
<dbReference type="RefSeq" id="WP_198736651.1">
    <property type="nucleotide sequence ID" value="NZ_JAEIOT010000011.1"/>
</dbReference>
<evidence type="ECO:0000313" key="4">
    <source>
        <dbReference type="EMBL" id="MBI9001185.1"/>
    </source>
</evidence>